<comment type="subcellular location">
    <subcellularLocation>
        <location evidence="1">Cell membrane</location>
        <topology evidence="1">Multi-pass membrane protein</topology>
    </subcellularLocation>
    <subcellularLocation>
        <location evidence="8">Membrane</location>
        <topology evidence="8">Multi-pass membrane protein</topology>
    </subcellularLocation>
</comment>
<evidence type="ECO:0000256" key="7">
    <source>
        <dbReference type="ARBA" id="ARBA00023136"/>
    </source>
</evidence>
<keyword evidence="6 10" id="KW-1133">Transmembrane helix</keyword>
<evidence type="ECO:0000256" key="6">
    <source>
        <dbReference type="ARBA" id="ARBA00022989"/>
    </source>
</evidence>
<evidence type="ECO:0000259" key="11">
    <source>
        <dbReference type="Pfam" id="PF01618"/>
    </source>
</evidence>
<dbReference type="EMBL" id="SZQL01000007">
    <property type="protein sequence ID" value="TKK68648.1"/>
    <property type="molecule type" value="Genomic_DNA"/>
</dbReference>
<reference evidence="12 13" key="1">
    <citation type="submission" date="2019-05" db="EMBL/GenBank/DDBJ databases">
        <title>Panacibacter sp. strain 17mud1-8 Genome sequencing and assembly.</title>
        <authorList>
            <person name="Chhetri G."/>
        </authorList>
    </citation>
    <scope>NUCLEOTIDE SEQUENCE [LARGE SCALE GENOMIC DNA]</scope>
    <source>
        <strain evidence="12 13">17mud1-8</strain>
    </source>
</reference>
<feature type="transmembrane region" description="Helical" evidence="10">
    <location>
        <begin position="242"/>
        <end position="263"/>
    </location>
</feature>
<keyword evidence="3" id="KW-1003">Cell membrane</keyword>
<keyword evidence="2 8" id="KW-0813">Transport</keyword>
<feature type="transmembrane region" description="Helical" evidence="10">
    <location>
        <begin position="194"/>
        <end position="217"/>
    </location>
</feature>
<dbReference type="GO" id="GO:0005886">
    <property type="term" value="C:plasma membrane"/>
    <property type="evidence" value="ECO:0007669"/>
    <property type="project" value="UniProtKB-SubCell"/>
</dbReference>
<dbReference type="Pfam" id="PF01618">
    <property type="entry name" value="MotA_ExbB"/>
    <property type="match status" value="1"/>
</dbReference>
<feature type="transmembrane region" description="Helical" evidence="10">
    <location>
        <begin position="79"/>
        <end position="101"/>
    </location>
</feature>
<evidence type="ECO:0000256" key="10">
    <source>
        <dbReference type="SAM" id="Phobius"/>
    </source>
</evidence>
<protein>
    <submittedName>
        <fullName evidence="12">MotA/TolQ/ExbB proton channel family protein</fullName>
    </submittedName>
</protein>
<gene>
    <name evidence="12" type="ORF">FC093_11060</name>
</gene>
<evidence type="ECO:0000256" key="2">
    <source>
        <dbReference type="ARBA" id="ARBA00022448"/>
    </source>
</evidence>
<dbReference type="GO" id="GO:0017038">
    <property type="term" value="P:protein import"/>
    <property type="evidence" value="ECO:0007669"/>
    <property type="project" value="TreeGrafter"/>
</dbReference>
<feature type="compositionally biased region" description="Low complexity" evidence="9">
    <location>
        <begin position="1"/>
        <end position="19"/>
    </location>
</feature>
<feature type="domain" description="MotA/TolQ/ExbB proton channel" evidence="11">
    <location>
        <begin position="147"/>
        <end position="272"/>
    </location>
</feature>
<evidence type="ECO:0000256" key="9">
    <source>
        <dbReference type="SAM" id="MobiDB-lite"/>
    </source>
</evidence>
<evidence type="ECO:0000256" key="8">
    <source>
        <dbReference type="RuleBase" id="RU004057"/>
    </source>
</evidence>
<dbReference type="AlphaFoldDB" id="A0A4U3L106"/>
<keyword evidence="7 10" id="KW-0472">Membrane</keyword>
<feature type="region of interest" description="Disordered" evidence="9">
    <location>
        <begin position="1"/>
        <end position="20"/>
    </location>
</feature>
<keyword evidence="5 8" id="KW-0653">Protein transport</keyword>
<comment type="similarity">
    <text evidence="8">Belongs to the exbB/tolQ family.</text>
</comment>
<dbReference type="OrthoDB" id="4045at2"/>
<dbReference type="InterPro" id="IPR050790">
    <property type="entry name" value="ExbB/TolQ_transport"/>
</dbReference>
<dbReference type="PANTHER" id="PTHR30625">
    <property type="entry name" value="PROTEIN TOLQ"/>
    <property type="match status" value="1"/>
</dbReference>
<dbReference type="InterPro" id="IPR002898">
    <property type="entry name" value="MotA_ExbB_proton_chnl"/>
</dbReference>
<dbReference type="Proteomes" id="UP000305848">
    <property type="component" value="Unassembled WGS sequence"/>
</dbReference>
<keyword evidence="4 10" id="KW-0812">Transmembrane</keyword>
<proteinExistence type="inferred from homology"/>
<dbReference type="RefSeq" id="WP_137261836.1">
    <property type="nucleotide sequence ID" value="NZ_SZQL01000007.1"/>
</dbReference>
<evidence type="ECO:0000313" key="12">
    <source>
        <dbReference type="EMBL" id="TKK68648.1"/>
    </source>
</evidence>
<dbReference type="PANTHER" id="PTHR30625:SF15">
    <property type="entry name" value="BIOPOLYMER TRANSPORT PROTEIN EXBB"/>
    <property type="match status" value="1"/>
</dbReference>
<evidence type="ECO:0000256" key="5">
    <source>
        <dbReference type="ARBA" id="ARBA00022927"/>
    </source>
</evidence>
<evidence type="ECO:0000256" key="1">
    <source>
        <dbReference type="ARBA" id="ARBA00004651"/>
    </source>
</evidence>
<evidence type="ECO:0000256" key="3">
    <source>
        <dbReference type="ARBA" id="ARBA00022475"/>
    </source>
</evidence>
<name>A0A4U3L106_9BACT</name>
<sequence length="290" mass="31248">MAEIKPTATTTAAPRTTTTSVQPKKTSNAISWIAPVLCIVLGYCIWRFLIGADSNFTNPDPAGGFWPSHQGPKGVFSRMYQGGIIVPVLIGCFLIVITFVVERLLTITKASGKGNIAEFVRKVQFHLANRDVDKAVAECDRQRGSVGNVMKAGLRKYKEMISNTELDTEQKVLNIQKEVEEATALELPMLEKNLVFLSTLASVSTLLGLLGTVMGMIRSFSALGESGGAEASSKLSEGISEALYNTALGIGTSAIAIIMYNVFTTRIDAITYGIDESGFTLTQSFAANYK</sequence>
<organism evidence="12 13">
    <name type="scientific">Ilyomonas limi</name>
    <dbReference type="NCBI Taxonomy" id="2575867"/>
    <lineage>
        <taxon>Bacteria</taxon>
        <taxon>Pseudomonadati</taxon>
        <taxon>Bacteroidota</taxon>
        <taxon>Chitinophagia</taxon>
        <taxon>Chitinophagales</taxon>
        <taxon>Chitinophagaceae</taxon>
        <taxon>Ilyomonas</taxon>
    </lineage>
</organism>
<feature type="transmembrane region" description="Helical" evidence="10">
    <location>
        <begin position="29"/>
        <end position="49"/>
    </location>
</feature>
<keyword evidence="13" id="KW-1185">Reference proteome</keyword>
<comment type="caution">
    <text evidence="12">The sequence shown here is derived from an EMBL/GenBank/DDBJ whole genome shotgun (WGS) entry which is preliminary data.</text>
</comment>
<evidence type="ECO:0000313" key="13">
    <source>
        <dbReference type="Proteomes" id="UP000305848"/>
    </source>
</evidence>
<accession>A0A4U3L106</accession>
<evidence type="ECO:0000256" key="4">
    <source>
        <dbReference type="ARBA" id="ARBA00022692"/>
    </source>
</evidence>